<dbReference type="EMBL" id="ML213605">
    <property type="protein sequence ID" value="TFK37936.1"/>
    <property type="molecule type" value="Genomic_DNA"/>
</dbReference>
<dbReference type="Proteomes" id="UP000308652">
    <property type="component" value="Unassembled WGS sequence"/>
</dbReference>
<name>A0A5C3M0S4_9AGAR</name>
<evidence type="ECO:0000313" key="4">
    <source>
        <dbReference type="Proteomes" id="UP000308652"/>
    </source>
</evidence>
<dbReference type="Pfam" id="PF20415">
    <property type="entry name" value="DUF6699"/>
    <property type="match status" value="1"/>
</dbReference>
<feature type="compositionally biased region" description="Basic residues" evidence="1">
    <location>
        <begin position="124"/>
        <end position="136"/>
    </location>
</feature>
<proteinExistence type="predicted"/>
<evidence type="ECO:0000259" key="2">
    <source>
        <dbReference type="Pfam" id="PF20415"/>
    </source>
</evidence>
<dbReference type="InterPro" id="IPR046522">
    <property type="entry name" value="DUF6699"/>
</dbReference>
<dbReference type="AlphaFoldDB" id="A0A5C3M0S4"/>
<sequence length="372" mass="42067">MAMTPNSNYSHLTHAGATPYNPLLNLSHYSVTPAHGSQPPLLSGNSDTSDDEPLYSPRTAQRMFPLPYGEHPVPPPPHWPVAVDPFARAPALNANNAPWAPLIQGQTPLRTTLYPAGACTPARRSSRRSTRSKKSGGNHESNCVTAILRSEEFNVRNLAKRPNDWRADYIVHPPPRPDGWKKLAGIFKHSPKPAHPGISFPHIDLVDCLRYTTQKHHPDTYPITQDLRNNPAHSPPFLNFYGVYMDHFYSQVVVSTPPTKHMRIFHHRLPWYIEIRNGSSDSITVWDFVHQIYASLNTTIRSADFYNDEMNADDREKLSLFFGMRCQGDPEQIKEGVKRVDYLGSSYMFIGLLPGPWGMWEMVTVEPNELLS</sequence>
<accession>A0A5C3M0S4</accession>
<evidence type="ECO:0000256" key="1">
    <source>
        <dbReference type="SAM" id="MobiDB-lite"/>
    </source>
</evidence>
<feature type="region of interest" description="Disordered" evidence="1">
    <location>
        <begin position="31"/>
        <end position="57"/>
    </location>
</feature>
<protein>
    <recommendedName>
        <fullName evidence="2">DUF6699 domain-containing protein</fullName>
    </recommendedName>
</protein>
<evidence type="ECO:0000313" key="3">
    <source>
        <dbReference type="EMBL" id="TFK37936.1"/>
    </source>
</evidence>
<feature type="region of interest" description="Disordered" evidence="1">
    <location>
        <begin position="114"/>
        <end position="141"/>
    </location>
</feature>
<organism evidence="3 4">
    <name type="scientific">Crucibulum laeve</name>
    <dbReference type="NCBI Taxonomy" id="68775"/>
    <lineage>
        <taxon>Eukaryota</taxon>
        <taxon>Fungi</taxon>
        <taxon>Dikarya</taxon>
        <taxon>Basidiomycota</taxon>
        <taxon>Agaricomycotina</taxon>
        <taxon>Agaricomycetes</taxon>
        <taxon>Agaricomycetidae</taxon>
        <taxon>Agaricales</taxon>
        <taxon>Agaricineae</taxon>
        <taxon>Nidulariaceae</taxon>
        <taxon>Crucibulum</taxon>
    </lineage>
</organism>
<reference evidence="3 4" key="1">
    <citation type="journal article" date="2019" name="Nat. Ecol. Evol.">
        <title>Megaphylogeny resolves global patterns of mushroom evolution.</title>
        <authorList>
            <person name="Varga T."/>
            <person name="Krizsan K."/>
            <person name="Foldi C."/>
            <person name="Dima B."/>
            <person name="Sanchez-Garcia M."/>
            <person name="Sanchez-Ramirez S."/>
            <person name="Szollosi G.J."/>
            <person name="Szarkandi J.G."/>
            <person name="Papp V."/>
            <person name="Albert L."/>
            <person name="Andreopoulos W."/>
            <person name="Angelini C."/>
            <person name="Antonin V."/>
            <person name="Barry K.W."/>
            <person name="Bougher N.L."/>
            <person name="Buchanan P."/>
            <person name="Buyck B."/>
            <person name="Bense V."/>
            <person name="Catcheside P."/>
            <person name="Chovatia M."/>
            <person name="Cooper J."/>
            <person name="Damon W."/>
            <person name="Desjardin D."/>
            <person name="Finy P."/>
            <person name="Geml J."/>
            <person name="Haridas S."/>
            <person name="Hughes K."/>
            <person name="Justo A."/>
            <person name="Karasinski D."/>
            <person name="Kautmanova I."/>
            <person name="Kiss B."/>
            <person name="Kocsube S."/>
            <person name="Kotiranta H."/>
            <person name="LaButti K.M."/>
            <person name="Lechner B.E."/>
            <person name="Liimatainen K."/>
            <person name="Lipzen A."/>
            <person name="Lukacs Z."/>
            <person name="Mihaltcheva S."/>
            <person name="Morgado L.N."/>
            <person name="Niskanen T."/>
            <person name="Noordeloos M.E."/>
            <person name="Ohm R.A."/>
            <person name="Ortiz-Santana B."/>
            <person name="Ovrebo C."/>
            <person name="Racz N."/>
            <person name="Riley R."/>
            <person name="Savchenko A."/>
            <person name="Shiryaev A."/>
            <person name="Soop K."/>
            <person name="Spirin V."/>
            <person name="Szebenyi C."/>
            <person name="Tomsovsky M."/>
            <person name="Tulloss R.E."/>
            <person name="Uehling J."/>
            <person name="Grigoriev I.V."/>
            <person name="Vagvolgyi C."/>
            <person name="Papp T."/>
            <person name="Martin F.M."/>
            <person name="Miettinen O."/>
            <person name="Hibbett D.S."/>
            <person name="Nagy L.G."/>
        </authorList>
    </citation>
    <scope>NUCLEOTIDE SEQUENCE [LARGE SCALE GENOMIC DNA]</scope>
    <source>
        <strain evidence="3 4">CBS 166.37</strain>
    </source>
</reference>
<dbReference type="OrthoDB" id="3265169at2759"/>
<keyword evidence="4" id="KW-1185">Reference proteome</keyword>
<feature type="domain" description="DUF6699" evidence="2">
    <location>
        <begin position="236"/>
        <end position="354"/>
    </location>
</feature>
<gene>
    <name evidence="3" type="ORF">BDQ12DRAFT_666545</name>
</gene>
<dbReference type="STRING" id="68775.A0A5C3M0S4"/>